<evidence type="ECO:0000256" key="11">
    <source>
        <dbReference type="RuleBase" id="RU003780"/>
    </source>
</evidence>
<keyword evidence="8 9" id="KW-0234">DNA repair</keyword>
<evidence type="ECO:0000256" key="8">
    <source>
        <dbReference type="ARBA" id="ARBA00023204"/>
    </source>
</evidence>
<organism evidence="13 14">
    <name type="scientific">Roseburia yibonii</name>
    <dbReference type="NCBI Taxonomy" id="2763063"/>
    <lineage>
        <taxon>Bacteria</taxon>
        <taxon>Bacillati</taxon>
        <taxon>Bacillota</taxon>
        <taxon>Clostridia</taxon>
        <taxon>Lachnospirales</taxon>
        <taxon>Lachnospiraceae</taxon>
        <taxon>Roseburia</taxon>
    </lineage>
</organism>
<feature type="domain" description="Uracil-DNA glycosylase-like" evidence="12">
    <location>
        <begin position="49"/>
        <end position="210"/>
    </location>
</feature>
<evidence type="ECO:0000256" key="6">
    <source>
        <dbReference type="ARBA" id="ARBA00022763"/>
    </source>
</evidence>
<keyword evidence="6 9" id="KW-0227">DNA damage</keyword>
<evidence type="ECO:0000256" key="2">
    <source>
        <dbReference type="ARBA" id="ARBA00002631"/>
    </source>
</evidence>
<feature type="active site" description="Proton acceptor" evidence="9 10">
    <location>
        <position position="64"/>
    </location>
</feature>
<comment type="function">
    <text evidence="2 9 11">Excises uracil residues from the DNA which can arise as a result of misincorporation of dUMP residues by DNA polymerase or due to deamination of cytosine.</text>
</comment>
<evidence type="ECO:0000256" key="10">
    <source>
        <dbReference type="PROSITE-ProRule" id="PRU10072"/>
    </source>
</evidence>
<dbReference type="InterPro" id="IPR036895">
    <property type="entry name" value="Uracil-DNA_glycosylase-like_sf"/>
</dbReference>
<proteinExistence type="inferred from homology"/>
<comment type="similarity">
    <text evidence="3 9 11">Belongs to the uracil-DNA glycosylase (UDG) superfamily. UNG family.</text>
</comment>
<dbReference type="HAMAP" id="MF_00148">
    <property type="entry name" value="UDG"/>
    <property type="match status" value="1"/>
</dbReference>
<dbReference type="SMART" id="SM00987">
    <property type="entry name" value="UreE_C"/>
    <property type="match status" value="1"/>
</dbReference>
<dbReference type="Gene3D" id="3.40.470.10">
    <property type="entry name" value="Uracil-DNA glycosylase-like domain"/>
    <property type="match status" value="1"/>
</dbReference>
<accession>A0ABR7I6M5</accession>
<gene>
    <name evidence="9" type="primary">ung</name>
    <name evidence="13" type="ORF">H8Z76_00855</name>
</gene>
<evidence type="ECO:0000256" key="4">
    <source>
        <dbReference type="ARBA" id="ARBA00012030"/>
    </source>
</evidence>
<dbReference type="SMART" id="SM00986">
    <property type="entry name" value="UDG"/>
    <property type="match status" value="1"/>
</dbReference>
<name>A0ABR7I6M5_9FIRM</name>
<reference evidence="13 14" key="1">
    <citation type="submission" date="2020-08" db="EMBL/GenBank/DDBJ databases">
        <title>Genome public.</title>
        <authorList>
            <person name="Liu C."/>
            <person name="Sun Q."/>
        </authorList>
    </citation>
    <scope>NUCLEOTIDE SEQUENCE [LARGE SCALE GENOMIC DNA]</scope>
    <source>
        <strain evidence="13 14">BX0805</strain>
    </source>
</reference>
<dbReference type="PANTHER" id="PTHR11264">
    <property type="entry name" value="URACIL-DNA GLYCOSYLASE"/>
    <property type="match status" value="1"/>
</dbReference>
<dbReference type="EMBL" id="JACOQH010000001">
    <property type="protein sequence ID" value="MBC5752586.1"/>
    <property type="molecule type" value="Genomic_DNA"/>
</dbReference>
<dbReference type="NCBIfam" id="NF003588">
    <property type="entry name" value="PRK05254.1-1"/>
    <property type="match status" value="1"/>
</dbReference>
<dbReference type="InterPro" id="IPR002043">
    <property type="entry name" value="UDG_fam1"/>
</dbReference>
<dbReference type="NCBIfam" id="NF003591">
    <property type="entry name" value="PRK05254.1-4"/>
    <property type="match status" value="1"/>
</dbReference>
<keyword evidence="9" id="KW-0963">Cytoplasm</keyword>
<keyword evidence="13" id="KW-0326">Glycosidase</keyword>
<evidence type="ECO:0000259" key="12">
    <source>
        <dbReference type="SMART" id="SM00986"/>
    </source>
</evidence>
<dbReference type="PANTHER" id="PTHR11264:SF0">
    <property type="entry name" value="URACIL-DNA GLYCOSYLASE"/>
    <property type="match status" value="1"/>
</dbReference>
<comment type="caution">
    <text evidence="13">The sequence shown here is derived from an EMBL/GenBank/DDBJ whole genome shotgun (WGS) entry which is preliminary data.</text>
</comment>
<comment type="subcellular location">
    <subcellularLocation>
        <location evidence="9">Cytoplasm</location>
    </subcellularLocation>
</comment>
<dbReference type="PROSITE" id="PS00130">
    <property type="entry name" value="U_DNA_GLYCOSYLASE"/>
    <property type="match status" value="1"/>
</dbReference>
<dbReference type="Pfam" id="PF03167">
    <property type="entry name" value="UDG"/>
    <property type="match status" value="1"/>
</dbReference>
<dbReference type="NCBIfam" id="NF003592">
    <property type="entry name" value="PRK05254.1-5"/>
    <property type="match status" value="1"/>
</dbReference>
<dbReference type="NCBIfam" id="TIGR00628">
    <property type="entry name" value="ung"/>
    <property type="match status" value="1"/>
</dbReference>
<dbReference type="GO" id="GO:0004844">
    <property type="term" value="F:uracil DNA N-glycosylase activity"/>
    <property type="evidence" value="ECO:0007669"/>
    <property type="project" value="UniProtKB-EC"/>
</dbReference>
<dbReference type="Proteomes" id="UP000621540">
    <property type="component" value="Unassembled WGS sequence"/>
</dbReference>
<dbReference type="EC" id="3.2.2.27" evidence="4 9"/>
<evidence type="ECO:0000256" key="7">
    <source>
        <dbReference type="ARBA" id="ARBA00022801"/>
    </source>
</evidence>
<dbReference type="InterPro" id="IPR018085">
    <property type="entry name" value="Ura-DNA_Glyclase_AS"/>
</dbReference>
<evidence type="ECO:0000256" key="9">
    <source>
        <dbReference type="HAMAP-Rule" id="MF_00148"/>
    </source>
</evidence>
<evidence type="ECO:0000256" key="3">
    <source>
        <dbReference type="ARBA" id="ARBA00008184"/>
    </source>
</evidence>
<sequence length="225" mass="25944">MGMITNDWLDAISGEFKKPYYRELYNFVREEYSKTTVYPPAEDIFNAFHFTPLGKVKVLLLGQDPYHNVNQAHGLSFSVLPEQKEIPPSLQNIYKELHDDLGCYIPNNGYLKKWADQGVLLLNTVLTVRAHQANSHQGRGWEEFTDAIIRAVNEQDRPIVYLLWGRPAQMKKSMLNNPKHLILTAPHPSPLSAYRGFFGCKHFSQTNEFLKKNGVEPIDWQIENI</sequence>
<evidence type="ECO:0000256" key="1">
    <source>
        <dbReference type="ARBA" id="ARBA00001400"/>
    </source>
</evidence>
<keyword evidence="7 9" id="KW-0378">Hydrolase</keyword>
<keyword evidence="14" id="KW-1185">Reference proteome</keyword>
<dbReference type="RefSeq" id="WP_186981370.1">
    <property type="nucleotide sequence ID" value="NZ_JACOQH010000001.1"/>
</dbReference>
<dbReference type="InterPro" id="IPR005122">
    <property type="entry name" value="Uracil-DNA_glycosylase-like"/>
</dbReference>
<dbReference type="CDD" id="cd10027">
    <property type="entry name" value="UDG-F1-like"/>
    <property type="match status" value="1"/>
</dbReference>
<evidence type="ECO:0000313" key="14">
    <source>
        <dbReference type="Proteomes" id="UP000621540"/>
    </source>
</evidence>
<evidence type="ECO:0000313" key="13">
    <source>
        <dbReference type="EMBL" id="MBC5752586.1"/>
    </source>
</evidence>
<dbReference type="SUPFAM" id="SSF52141">
    <property type="entry name" value="Uracil-DNA glycosylase-like"/>
    <property type="match status" value="1"/>
</dbReference>
<evidence type="ECO:0000256" key="5">
    <source>
        <dbReference type="ARBA" id="ARBA00018429"/>
    </source>
</evidence>
<protein>
    <recommendedName>
        <fullName evidence="5 9">Uracil-DNA glycosylase</fullName>
        <shortName evidence="9">UDG</shortName>
        <ecNumber evidence="4 9">3.2.2.27</ecNumber>
    </recommendedName>
</protein>
<dbReference type="NCBIfam" id="NF003589">
    <property type="entry name" value="PRK05254.1-2"/>
    <property type="match status" value="1"/>
</dbReference>
<comment type="catalytic activity">
    <reaction evidence="1 9 11">
        <text>Hydrolyzes single-stranded DNA or mismatched double-stranded DNA and polynucleotides, releasing free uracil.</text>
        <dbReference type="EC" id="3.2.2.27"/>
    </reaction>
</comment>